<proteinExistence type="predicted"/>
<accession>A0A919VA41</accession>
<dbReference type="AlphaFoldDB" id="A0A919VA41"/>
<organism evidence="7 8">
    <name type="scientific">Sinosporangium siamense</name>
    <dbReference type="NCBI Taxonomy" id="1367973"/>
    <lineage>
        <taxon>Bacteria</taxon>
        <taxon>Bacillati</taxon>
        <taxon>Actinomycetota</taxon>
        <taxon>Actinomycetes</taxon>
        <taxon>Streptosporangiales</taxon>
        <taxon>Streptosporangiaceae</taxon>
        <taxon>Sinosporangium</taxon>
    </lineage>
</organism>
<keyword evidence="6" id="KW-1133">Transmembrane helix</keyword>
<evidence type="ECO:0000256" key="6">
    <source>
        <dbReference type="SAM" id="Phobius"/>
    </source>
</evidence>
<evidence type="ECO:0000313" key="8">
    <source>
        <dbReference type="Proteomes" id="UP000606172"/>
    </source>
</evidence>
<dbReference type="InterPro" id="IPR029044">
    <property type="entry name" value="Nucleotide-diphossugar_trans"/>
</dbReference>
<dbReference type="Gene3D" id="3.90.550.10">
    <property type="entry name" value="Spore Coat Polysaccharide Biosynthesis Protein SpsA, Chain A"/>
    <property type="match status" value="1"/>
</dbReference>
<evidence type="ECO:0000256" key="4">
    <source>
        <dbReference type="ARBA" id="ARBA00022679"/>
    </source>
</evidence>
<evidence type="ECO:0000256" key="5">
    <source>
        <dbReference type="ARBA" id="ARBA00023136"/>
    </source>
</evidence>
<keyword evidence="8" id="KW-1185">Reference proteome</keyword>
<keyword evidence="6" id="KW-0812">Transmembrane</keyword>
<dbReference type="SUPFAM" id="SSF53448">
    <property type="entry name" value="Nucleotide-diphospho-sugar transferases"/>
    <property type="match status" value="1"/>
</dbReference>
<evidence type="ECO:0000313" key="7">
    <source>
        <dbReference type="EMBL" id="GII96031.1"/>
    </source>
</evidence>
<dbReference type="GO" id="GO:0085029">
    <property type="term" value="P:extracellular matrix assembly"/>
    <property type="evidence" value="ECO:0007669"/>
    <property type="project" value="TreeGrafter"/>
</dbReference>
<keyword evidence="2" id="KW-1003">Cell membrane</keyword>
<evidence type="ECO:0000256" key="3">
    <source>
        <dbReference type="ARBA" id="ARBA00022676"/>
    </source>
</evidence>
<dbReference type="GO" id="GO:0005886">
    <property type="term" value="C:plasma membrane"/>
    <property type="evidence" value="ECO:0007669"/>
    <property type="project" value="UniProtKB-SubCell"/>
</dbReference>
<name>A0A919VA41_9ACTN</name>
<dbReference type="EMBL" id="BOOW01000041">
    <property type="protein sequence ID" value="GII96031.1"/>
    <property type="molecule type" value="Genomic_DNA"/>
</dbReference>
<keyword evidence="4" id="KW-0808">Transferase</keyword>
<feature type="transmembrane region" description="Helical" evidence="6">
    <location>
        <begin position="383"/>
        <end position="403"/>
    </location>
</feature>
<feature type="transmembrane region" description="Helical" evidence="6">
    <location>
        <begin position="317"/>
        <end position="342"/>
    </location>
</feature>
<keyword evidence="5 6" id="KW-0472">Membrane</keyword>
<dbReference type="Proteomes" id="UP000606172">
    <property type="component" value="Unassembled WGS sequence"/>
</dbReference>
<sequence length="434" mass="48515">MAIPALLLLVVAAWGATHVVSLADLPEGRGWKIVFLWMFVYLAWQLLLASLERPLAGEGEVKGPILVSVPVYNEDPALLEECLLTLLHQTRPPDLVYVVDDGSDAADYTAVHGRLQAEAAAAGIHLVWVRTPNRGKRHAQIAALTACPDAELFITLDSDTQLTPTAIAEIVKPFRDPKVMSVGGLVLTANHDRNLITRLIDLWAVSSMLTQRSALSAMRSVMVNTGSFAAYRAGLVRDHAHGYLNERFFGREVRFSDDSMLPLYALRRGASVQQPTAFAFTAMPETVGHHVRQYVRWMRGSFIRSWWRFRYLPLRSYAYWAHFFTWLHLLVSTTAFVAVVLLRPAEVLAIMPWLALVLVLLSYSQALRFLTVRRSDQTLAEQLATFALAPLVTVWSLTVLRVLRWYAIATCLNVGWNTRRTVEVTAPSSNAAAR</sequence>
<dbReference type="GO" id="GO:0030213">
    <property type="term" value="P:hyaluronan biosynthetic process"/>
    <property type="evidence" value="ECO:0007669"/>
    <property type="project" value="TreeGrafter"/>
</dbReference>
<gene>
    <name evidence="7" type="primary">hasA</name>
    <name evidence="7" type="ORF">Ssi02_62620</name>
</gene>
<dbReference type="GO" id="GO:0050501">
    <property type="term" value="F:hyaluronan synthase activity"/>
    <property type="evidence" value="ECO:0007669"/>
    <property type="project" value="TreeGrafter"/>
</dbReference>
<protein>
    <submittedName>
        <fullName evidence="7">Hyaluronan synthase</fullName>
    </submittedName>
</protein>
<comment type="subcellular location">
    <subcellularLocation>
        <location evidence="1">Cell membrane</location>
    </subcellularLocation>
</comment>
<dbReference type="PANTHER" id="PTHR22913">
    <property type="entry name" value="HYALURONAN SYNTHASE"/>
    <property type="match status" value="1"/>
</dbReference>
<reference evidence="7" key="1">
    <citation type="submission" date="2021-01" db="EMBL/GenBank/DDBJ databases">
        <title>Whole genome shotgun sequence of Sinosporangium siamense NBRC 109515.</title>
        <authorList>
            <person name="Komaki H."/>
            <person name="Tamura T."/>
        </authorList>
    </citation>
    <scope>NUCLEOTIDE SEQUENCE</scope>
    <source>
        <strain evidence="7">NBRC 109515</strain>
    </source>
</reference>
<keyword evidence="3" id="KW-0328">Glycosyltransferase</keyword>
<feature type="transmembrane region" description="Helical" evidence="6">
    <location>
        <begin position="348"/>
        <end position="371"/>
    </location>
</feature>
<dbReference type="Pfam" id="PF13641">
    <property type="entry name" value="Glyco_tranf_2_3"/>
    <property type="match status" value="1"/>
</dbReference>
<comment type="caution">
    <text evidence="7">The sequence shown here is derived from an EMBL/GenBank/DDBJ whole genome shotgun (WGS) entry which is preliminary data.</text>
</comment>
<dbReference type="PANTHER" id="PTHR22913:SF12">
    <property type="entry name" value="MANNURONAN SYNTHASE"/>
    <property type="match status" value="1"/>
</dbReference>
<evidence type="ECO:0000256" key="2">
    <source>
        <dbReference type="ARBA" id="ARBA00022475"/>
    </source>
</evidence>
<dbReference type="CDD" id="cd06423">
    <property type="entry name" value="CESA_like"/>
    <property type="match status" value="1"/>
</dbReference>
<evidence type="ECO:0000256" key="1">
    <source>
        <dbReference type="ARBA" id="ARBA00004236"/>
    </source>
</evidence>